<comment type="subcellular location">
    <subcellularLocation>
        <location evidence="1">Cell membrane</location>
        <topology evidence="1">Multi-pass membrane protein</topology>
    </subcellularLocation>
</comment>
<feature type="transmembrane region" description="Helical" evidence="6">
    <location>
        <begin position="271"/>
        <end position="292"/>
    </location>
</feature>
<keyword evidence="9" id="KW-1185">Reference proteome</keyword>
<protein>
    <submittedName>
        <fullName evidence="8">ABC transporter permease</fullName>
    </submittedName>
</protein>
<dbReference type="Proteomes" id="UP000434036">
    <property type="component" value="Unassembled WGS sequence"/>
</dbReference>
<dbReference type="Gene3D" id="3.40.1710.10">
    <property type="entry name" value="abc type-2 transporter like domain"/>
    <property type="match status" value="1"/>
</dbReference>
<feature type="transmembrane region" description="Helical" evidence="6">
    <location>
        <begin position="371"/>
        <end position="388"/>
    </location>
</feature>
<dbReference type="InterPro" id="IPR013525">
    <property type="entry name" value="ABC2_TM"/>
</dbReference>
<organism evidence="8 9">
    <name type="scientific">Copranaerobaculum intestinale</name>
    <dbReference type="NCBI Taxonomy" id="2692629"/>
    <lineage>
        <taxon>Bacteria</taxon>
        <taxon>Bacillati</taxon>
        <taxon>Bacillota</taxon>
        <taxon>Erysipelotrichia</taxon>
        <taxon>Erysipelotrichales</taxon>
        <taxon>Erysipelotrichaceae</taxon>
        <taxon>Copranaerobaculum</taxon>
    </lineage>
</organism>
<dbReference type="GO" id="GO:0005886">
    <property type="term" value="C:plasma membrane"/>
    <property type="evidence" value="ECO:0007669"/>
    <property type="project" value="UniProtKB-SubCell"/>
</dbReference>
<accession>A0A6N8U9C4</accession>
<dbReference type="PANTHER" id="PTHR30294">
    <property type="entry name" value="MEMBRANE COMPONENT OF ABC TRANSPORTER YHHJ-RELATED"/>
    <property type="match status" value="1"/>
</dbReference>
<name>A0A6N8U9C4_9FIRM</name>
<feature type="domain" description="ABC-2 type transporter transmembrane" evidence="7">
    <location>
        <begin position="15"/>
        <end position="385"/>
    </location>
</feature>
<reference evidence="8 9" key="1">
    <citation type="submission" date="2019-12" db="EMBL/GenBank/DDBJ databases">
        <authorList>
            <person name="Yang R."/>
        </authorList>
    </citation>
    <scope>NUCLEOTIDE SEQUENCE [LARGE SCALE GENOMIC DNA]</scope>
    <source>
        <strain evidence="8 9">DONG20-135</strain>
    </source>
</reference>
<feature type="transmembrane region" description="Helical" evidence="6">
    <location>
        <begin position="236"/>
        <end position="259"/>
    </location>
</feature>
<evidence type="ECO:0000313" key="8">
    <source>
        <dbReference type="EMBL" id="MXQ74460.1"/>
    </source>
</evidence>
<dbReference type="InterPro" id="IPR051449">
    <property type="entry name" value="ABC-2_transporter_component"/>
</dbReference>
<sequence length="398" mass="45255">MQVFKLYMKILNKKRSTLFTYLLIFSIIWIGLSTINTKDVNKANTPFRNTVISIAYIDQDHSDLSRSFTNYLKHTMKVKTIDSNEEALKDALFANEVNYIVMIPKGFEKHFLEQNSNFKLITQKKANATEAFLAEQKVESYLSSVSSYKKAAPSLSYQAIDKKIKKVYQQHAVISMVDQKDLSFKQEMNVMYFNTLGYILLSLMILIGASIMMSIFKSEVHIRTLASPISNTSFNLQLFLANIVFGTGIWLMFTLLSILLNTKEMLTMQGLLYAGNSFTMTMVALSFAFMAANLLRGVRNNMEAINGITNVFALGSCFICGNFVPQSVLSKQVLDVAAFLPNYWYVKINDLLPHFHSASIANWHSLLQGYGIQWLFVIVFFLLGIVISRTKQRVHNIT</sequence>
<dbReference type="EMBL" id="WUUQ01000007">
    <property type="protein sequence ID" value="MXQ74460.1"/>
    <property type="molecule type" value="Genomic_DNA"/>
</dbReference>
<keyword evidence="2" id="KW-1003">Cell membrane</keyword>
<evidence type="ECO:0000259" key="7">
    <source>
        <dbReference type="Pfam" id="PF12698"/>
    </source>
</evidence>
<keyword evidence="4 6" id="KW-1133">Transmembrane helix</keyword>
<feature type="transmembrane region" description="Helical" evidence="6">
    <location>
        <begin position="196"/>
        <end position="216"/>
    </location>
</feature>
<evidence type="ECO:0000256" key="3">
    <source>
        <dbReference type="ARBA" id="ARBA00022692"/>
    </source>
</evidence>
<evidence type="ECO:0000313" key="9">
    <source>
        <dbReference type="Proteomes" id="UP000434036"/>
    </source>
</evidence>
<dbReference type="PANTHER" id="PTHR30294:SF48">
    <property type="entry name" value="LINEARMYCIN RESISTANCE PERMEASE PROTEIN LNRM"/>
    <property type="match status" value="1"/>
</dbReference>
<evidence type="ECO:0000256" key="2">
    <source>
        <dbReference type="ARBA" id="ARBA00022475"/>
    </source>
</evidence>
<proteinExistence type="predicted"/>
<evidence type="ECO:0000256" key="5">
    <source>
        <dbReference type="ARBA" id="ARBA00023136"/>
    </source>
</evidence>
<dbReference type="AlphaFoldDB" id="A0A6N8U9C4"/>
<evidence type="ECO:0000256" key="4">
    <source>
        <dbReference type="ARBA" id="ARBA00022989"/>
    </source>
</evidence>
<keyword evidence="5 6" id="KW-0472">Membrane</keyword>
<evidence type="ECO:0000256" key="1">
    <source>
        <dbReference type="ARBA" id="ARBA00004651"/>
    </source>
</evidence>
<dbReference type="GO" id="GO:0140359">
    <property type="term" value="F:ABC-type transporter activity"/>
    <property type="evidence" value="ECO:0007669"/>
    <property type="project" value="InterPro"/>
</dbReference>
<keyword evidence="3 6" id="KW-0812">Transmembrane</keyword>
<comment type="caution">
    <text evidence="8">The sequence shown here is derived from an EMBL/GenBank/DDBJ whole genome shotgun (WGS) entry which is preliminary data.</text>
</comment>
<dbReference type="Pfam" id="PF12698">
    <property type="entry name" value="ABC2_membrane_3"/>
    <property type="match status" value="1"/>
</dbReference>
<dbReference type="RefSeq" id="WP_160625846.1">
    <property type="nucleotide sequence ID" value="NZ_WUUQ01000007.1"/>
</dbReference>
<gene>
    <name evidence="8" type="ORF">GSF08_11035</name>
</gene>
<reference evidence="8 9" key="2">
    <citation type="submission" date="2020-01" db="EMBL/GenBank/DDBJ databases">
        <title>Clostridiaceae sp. nov. isolated from the gut of human by culturomics.</title>
        <authorList>
            <person name="Chang Y."/>
        </authorList>
    </citation>
    <scope>NUCLEOTIDE SEQUENCE [LARGE SCALE GENOMIC DNA]</scope>
    <source>
        <strain evidence="8 9">DONG20-135</strain>
    </source>
</reference>
<evidence type="ECO:0000256" key="6">
    <source>
        <dbReference type="SAM" id="Phobius"/>
    </source>
</evidence>